<reference evidence="3 4" key="1">
    <citation type="submission" date="2015-07" db="EMBL/GenBank/DDBJ databases">
        <title>Genome sequencing of Kibdelosporangium phytohabitans.</title>
        <authorList>
            <person name="Qin S."/>
            <person name="Xing K."/>
        </authorList>
    </citation>
    <scope>NUCLEOTIDE SEQUENCE [LARGE SCALE GENOMIC DNA]</scope>
    <source>
        <strain evidence="3 4">KLBMP1111</strain>
    </source>
</reference>
<evidence type="ECO:0000256" key="1">
    <source>
        <dbReference type="SAM" id="MobiDB-lite"/>
    </source>
</evidence>
<dbReference type="STRING" id="860235.AOZ06_11815"/>
<dbReference type="RefSeq" id="WP_054289477.1">
    <property type="nucleotide sequence ID" value="NZ_CP012752.1"/>
</dbReference>
<evidence type="ECO:0000313" key="3">
    <source>
        <dbReference type="EMBL" id="ALG07509.1"/>
    </source>
</evidence>
<proteinExistence type="predicted"/>
<accession>A0A0N9HRJ8</accession>
<dbReference type="Proteomes" id="UP000063699">
    <property type="component" value="Chromosome"/>
</dbReference>
<dbReference type="KEGG" id="kphy:AOZ06_11815"/>
<dbReference type="OrthoDB" id="3674653at2"/>
<feature type="region of interest" description="Disordered" evidence="1">
    <location>
        <begin position="244"/>
        <end position="267"/>
    </location>
</feature>
<feature type="compositionally biased region" description="Basic and acidic residues" evidence="1">
    <location>
        <begin position="248"/>
        <end position="267"/>
    </location>
</feature>
<dbReference type="EMBL" id="CP012752">
    <property type="protein sequence ID" value="ALG07509.1"/>
    <property type="molecule type" value="Genomic_DNA"/>
</dbReference>
<evidence type="ECO:0000256" key="2">
    <source>
        <dbReference type="SAM" id="Phobius"/>
    </source>
</evidence>
<sequence length="267" mass="29541">MLAGYLALLVALAAGVLTAVAVVLSTTWAVLAAIVVLLWLFAHYVLRRKASAGQQGAWINRKRHPDLWQMVDEVAEIAETRTPDELRLGPDMRTAVREQGGFRCLEIGLPLLGGLSAGELRAVTGHALALSTVTSVWESRLPRTIMLPYRLITKPRLRARHEQAEQVAISAAGEAVATSALARMPELETAWRQFRHSAAQVSYQLRTPDLIQRFNASVTTSAEPAWELLTEPDKSLPYLQRQLFEELGPEHTANDPRPPDEVETKTE</sequence>
<dbReference type="AlphaFoldDB" id="A0A0N9HRJ8"/>
<protein>
    <submittedName>
        <fullName evidence="3">Uncharacterized protein</fullName>
    </submittedName>
</protein>
<keyword evidence="2" id="KW-1133">Transmembrane helix</keyword>
<name>A0A0N9HRJ8_9PSEU</name>
<evidence type="ECO:0000313" key="4">
    <source>
        <dbReference type="Proteomes" id="UP000063699"/>
    </source>
</evidence>
<keyword evidence="2" id="KW-0472">Membrane</keyword>
<feature type="transmembrane region" description="Helical" evidence="2">
    <location>
        <begin position="28"/>
        <end position="46"/>
    </location>
</feature>
<gene>
    <name evidence="3" type="ORF">AOZ06_11815</name>
</gene>
<keyword evidence="4" id="KW-1185">Reference proteome</keyword>
<dbReference type="CDD" id="cd07328">
    <property type="entry name" value="M48_Ste24p_like"/>
    <property type="match status" value="1"/>
</dbReference>
<keyword evidence="2" id="KW-0812">Transmembrane</keyword>
<organism evidence="3 4">
    <name type="scientific">Kibdelosporangium phytohabitans</name>
    <dbReference type="NCBI Taxonomy" id="860235"/>
    <lineage>
        <taxon>Bacteria</taxon>
        <taxon>Bacillati</taxon>
        <taxon>Actinomycetota</taxon>
        <taxon>Actinomycetes</taxon>
        <taxon>Pseudonocardiales</taxon>
        <taxon>Pseudonocardiaceae</taxon>
        <taxon>Kibdelosporangium</taxon>
    </lineage>
</organism>